<reference evidence="1" key="2">
    <citation type="journal article" date="2007" name="Science">
        <title>Draft genome sequence of the sexually transmitted pathogen Trichomonas vaginalis.</title>
        <authorList>
            <person name="Carlton J.M."/>
            <person name="Hirt R.P."/>
            <person name="Silva J.C."/>
            <person name="Delcher A.L."/>
            <person name="Schatz M."/>
            <person name="Zhao Q."/>
            <person name="Wortman J.R."/>
            <person name="Bidwell S.L."/>
            <person name="Alsmark U.C.M."/>
            <person name="Besteiro S."/>
            <person name="Sicheritz-Ponten T."/>
            <person name="Noel C.J."/>
            <person name="Dacks J.B."/>
            <person name="Foster P.G."/>
            <person name="Simillion C."/>
            <person name="Van de Peer Y."/>
            <person name="Miranda-Saavedra D."/>
            <person name="Barton G.J."/>
            <person name="Westrop G.D."/>
            <person name="Mueller S."/>
            <person name="Dessi D."/>
            <person name="Fiori P.L."/>
            <person name="Ren Q."/>
            <person name="Paulsen I."/>
            <person name="Zhang H."/>
            <person name="Bastida-Corcuera F.D."/>
            <person name="Simoes-Barbosa A."/>
            <person name="Brown M.T."/>
            <person name="Hayes R.D."/>
            <person name="Mukherjee M."/>
            <person name="Okumura C.Y."/>
            <person name="Schneider R."/>
            <person name="Smith A.J."/>
            <person name="Vanacova S."/>
            <person name="Villalvazo M."/>
            <person name="Haas B.J."/>
            <person name="Pertea M."/>
            <person name="Feldblyum T.V."/>
            <person name="Utterback T.R."/>
            <person name="Shu C.L."/>
            <person name="Osoegawa K."/>
            <person name="de Jong P.J."/>
            <person name="Hrdy I."/>
            <person name="Horvathova L."/>
            <person name="Zubacova Z."/>
            <person name="Dolezal P."/>
            <person name="Malik S.B."/>
            <person name="Logsdon J.M. Jr."/>
            <person name="Henze K."/>
            <person name="Gupta A."/>
            <person name="Wang C.C."/>
            <person name="Dunne R.L."/>
            <person name="Upcroft J.A."/>
            <person name="Upcroft P."/>
            <person name="White O."/>
            <person name="Salzberg S.L."/>
            <person name="Tang P."/>
            <person name="Chiu C.-H."/>
            <person name="Lee Y.-S."/>
            <person name="Embley T.M."/>
            <person name="Coombs G.H."/>
            <person name="Mottram J.C."/>
            <person name="Tachezy J."/>
            <person name="Fraser-Liggett C.M."/>
            <person name="Johnson P.J."/>
        </authorList>
    </citation>
    <scope>NUCLEOTIDE SEQUENCE [LARGE SCALE GENOMIC DNA]</scope>
    <source>
        <strain evidence="1">G3</strain>
    </source>
</reference>
<dbReference type="RefSeq" id="XP_001326668.1">
    <property type="nucleotide sequence ID" value="XM_001326633.1"/>
</dbReference>
<sequence length="154" mass="17327">MNTSRVLLKTSWEEVFGNETYNIYNNQTLIKGQGYYVTDTRFSNMTNNAISIICDANNSYGCKFLIENSVFSEISCENYSPLTIYFLGDVVQKNIAAFNTTNKVTGESTGEYSGQFERIDCEYVNVKRNEINESCISGCGKYTDNNPGTQISLN</sequence>
<proteinExistence type="predicted"/>
<dbReference type="KEGG" id="tva:4772433"/>
<dbReference type="VEuPathDB" id="TrichDB:TVAGG3_0850430"/>
<dbReference type="AlphaFoldDB" id="A2DYQ5"/>
<keyword evidence="2" id="KW-1185">Reference proteome</keyword>
<gene>
    <name evidence="1" type="ORF">TVAG_426380</name>
</gene>
<accession>A2DYQ5</accession>
<reference evidence="1" key="1">
    <citation type="submission" date="2006-10" db="EMBL/GenBank/DDBJ databases">
        <authorList>
            <person name="Amadeo P."/>
            <person name="Zhao Q."/>
            <person name="Wortman J."/>
            <person name="Fraser-Liggett C."/>
            <person name="Carlton J."/>
        </authorList>
    </citation>
    <scope>NUCLEOTIDE SEQUENCE</scope>
    <source>
        <strain evidence="1">G3</strain>
    </source>
</reference>
<evidence type="ECO:0000313" key="2">
    <source>
        <dbReference type="Proteomes" id="UP000001542"/>
    </source>
</evidence>
<dbReference type="VEuPathDB" id="TrichDB:TVAG_426380"/>
<protein>
    <submittedName>
        <fullName evidence="1">Uncharacterized protein</fullName>
    </submittedName>
</protein>
<dbReference type="Proteomes" id="UP000001542">
    <property type="component" value="Unassembled WGS sequence"/>
</dbReference>
<name>A2DYQ5_TRIV3</name>
<evidence type="ECO:0000313" key="1">
    <source>
        <dbReference type="EMBL" id="EAY14445.1"/>
    </source>
</evidence>
<dbReference type="EMBL" id="DS113270">
    <property type="protein sequence ID" value="EAY14445.1"/>
    <property type="molecule type" value="Genomic_DNA"/>
</dbReference>
<organism evidence="1 2">
    <name type="scientific">Trichomonas vaginalis (strain ATCC PRA-98 / G3)</name>
    <dbReference type="NCBI Taxonomy" id="412133"/>
    <lineage>
        <taxon>Eukaryota</taxon>
        <taxon>Metamonada</taxon>
        <taxon>Parabasalia</taxon>
        <taxon>Trichomonadida</taxon>
        <taxon>Trichomonadidae</taxon>
        <taxon>Trichomonas</taxon>
    </lineage>
</organism>
<dbReference type="InParanoid" id="A2DYQ5"/>